<dbReference type="Proteomes" id="UP000006639">
    <property type="component" value="Chromosome"/>
</dbReference>
<protein>
    <submittedName>
        <fullName evidence="1">Uncharacterized protein</fullName>
    </submittedName>
</protein>
<dbReference type="KEGG" id="mmn:midi_00807"/>
<dbReference type="HOGENOM" id="CLU_2618103_0_0_5"/>
<keyword evidence="2" id="KW-1185">Reference proteome</keyword>
<accession>F7XWP8</accession>
<organism evidence="1 2">
    <name type="scientific">Midichloria mitochondrii (strain IricVA)</name>
    <dbReference type="NCBI Taxonomy" id="696127"/>
    <lineage>
        <taxon>Bacteria</taxon>
        <taxon>Pseudomonadati</taxon>
        <taxon>Pseudomonadota</taxon>
        <taxon>Alphaproteobacteria</taxon>
        <taxon>Rickettsiales</taxon>
        <taxon>Candidatus Midichloriaceae</taxon>
        <taxon>Candidatus Midichloria</taxon>
    </lineage>
</organism>
<dbReference type="EMBL" id="CP002130">
    <property type="protein sequence ID" value="AEI89097.1"/>
    <property type="molecule type" value="Genomic_DNA"/>
</dbReference>
<evidence type="ECO:0000313" key="1">
    <source>
        <dbReference type="EMBL" id="AEI89097.1"/>
    </source>
</evidence>
<evidence type="ECO:0000313" key="2">
    <source>
        <dbReference type="Proteomes" id="UP000006639"/>
    </source>
</evidence>
<dbReference type="AlphaFoldDB" id="F7XWP8"/>
<proteinExistence type="predicted"/>
<reference evidence="1 2" key="1">
    <citation type="journal article" date="2011" name="Mol. Biol. Evol.">
        <title>Phylogenomic evidence for the presence of a flagellum and cbb3 oxidase in the free-living mitochondrial ancestor.</title>
        <authorList>
            <person name="Sassera D."/>
            <person name="Lo N."/>
            <person name="Epis S."/>
            <person name="D'Auria G."/>
            <person name="Montagna M."/>
            <person name="Comandatore F."/>
            <person name="Horner D."/>
            <person name="Pereto J."/>
            <person name="Luciano A.M."/>
            <person name="Franciosi F."/>
            <person name="Ferri E."/>
            <person name="Crotti E."/>
            <person name="Bazzocchi C."/>
            <person name="Daffonchio D."/>
            <person name="Sacchi L."/>
            <person name="Moya A."/>
            <person name="Latorre A."/>
            <person name="Bandi C."/>
        </authorList>
    </citation>
    <scope>NUCLEOTIDE SEQUENCE [LARGE SCALE GENOMIC DNA]</scope>
    <source>
        <strain evidence="1 2">IricVA</strain>
    </source>
</reference>
<sequence>MSASLYIKTIYKKIYREKGEEAADLYGNNWSGLIKLYKNLNRFEEAITLFAKKSLLSIKIYTEKIAERWLIYIMITPV</sequence>
<dbReference type="RefSeq" id="WP_013951299.1">
    <property type="nucleotide sequence ID" value="NC_015722.1"/>
</dbReference>
<gene>
    <name evidence="1" type="ordered locus">midi_00807</name>
</gene>
<name>F7XWP8_MIDMI</name>